<dbReference type="EMBL" id="JAGINT010000002">
    <property type="protein sequence ID" value="MBP2357219.1"/>
    <property type="molecule type" value="Genomic_DNA"/>
</dbReference>
<organism evidence="3 4">
    <name type="scientific">Kribbella aluminosa</name>
    <dbReference type="NCBI Taxonomy" id="416017"/>
    <lineage>
        <taxon>Bacteria</taxon>
        <taxon>Bacillati</taxon>
        <taxon>Actinomycetota</taxon>
        <taxon>Actinomycetes</taxon>
        <taxon>Propionibacteriales</taxon>
        <taxon>Kribbellaceae</taxon>
        <taxon>Kribbella</taxon>
    </lineage>
</organism>
<protein>
    <submittedName>
        <fullName evidence="3">Uncharacterized protein</fullName>
    </submittedName>
</protein>
<dbReference type="Gene3D" id="2.60.40.1730">
    <property type="entry name" value="tricorn interacting facor f3 domain"/>
    <property type="match status" value="1"/>
</dbReference>
<evidence type="ECO:0000256" key="1">
    <source>
        <dbReference type="SAM" id="MobiDB-lite"/>
    </source>
</evidence>
<dbReference type="InterPro" id="IPR042097">
    <property type="entry name" value="Aminopeptidase_N-like_N_sf"/>
</dbReference>
<keyword evidence="4" id="KW-1185">Reference proteome</keyword>
<keyword evidence="2" id="KW-0732">Signal</keyword>
<evidence type="ECO:0000256" key="2">
    <source>
        <dbReference type="SAM" id="SignalP"/>
    </source>
</evidence>
<evidence type="ECO:0000313" key="4">
    <source>
        <dbReference type="Proteomes" id="UP000755585"/>
    </source>
</evidence>
<feature type="signal peptide" evidence="2">
    <location>
        <begin position="1"/>
        <end position="28"/>
    </location>
</feature>
<name>A0ABS4V0E0_9ACTN</name>
<sequence length="127" mass="13225">MRRSISRLATATASLALLSGAAAAPALADQAGTPGAPGVGDTVFPNLGNGGYQADHYLIEMGYDASTQLIDATMTMTATPTQNLSRFDLDSYGLDIKSVEVNGRPAIARRLTNSSSPRPARSVRRSA</sequence>
<feature type="chain" id="PRO_5045521079" evidence="2">
    <location>
        <begin position="29"/>
        <end position="127"/>
    </location>
</feature>
<reference evidence="3 4" key="1">
    <citation type="submission" date="2021-03" db="EMBL/GenBank/DDBJ databases">
        <title>Sequencing the genomes of 1000 actinobacteria strains.</title>
        <authorList>
            <person name="Klenk H.-P."/>
        </authorList>
    </citation>
    <scope>NUCLEOTIDE SEQUENCE [LARGE SCALE GENOMIC DNA]</scope>
    <source>
        <strain evidence="3 4">DSM 18824</strain>
    </source>
</reference>
<accession>A0ABS4V0E0</accession>
<evidence type="ECO:0000313" key="3">
    <source>
        <dbReference type="EMBL" id="MBP2357219.1"/>
    </source>
</evidence>
<comment type="caution">
    <text evidence="3">The sequence shown here is derived from an EMBL/GenBank/DDBJ whole genome shotgun (WGS) entry which is preliminary data.</text>
</comment>
<dbReference type="SUPFAM" id="SSF63737">
    <property type="entry name" value="Leukotriene A4 hydrolase N-terminal domain"/>
    <property type="match status" value="1"/>
</dbReference>
<gene>
    <name evidence="3" type="ORF">JOF29_008329</name>
</gene>
<feature type="region of interest" description="Disordered" evidence="1">
    <location>
        <begin position="108"/>
        <end position="127"/>
    </location>
</feature>
<dbReference type="Proteomes" id="UP000755585">
    <property type="component" value="Unassembled WGS sequence"/>
</dbReference>
<proteinExistence type="predicted"/>
<dbReference type="RefSeq" id="WP_209699618.1">
    <property type="nucleotide sequence ID" value="NZ_BAAAVU010000040.1"/>
</dbReference>